<evidence type="ECO:0000259" key="7">
    <source>
        <dbReference type="PROSITE" id="PS51918"/>
    </source>
</evidence>
<dbReference type="InterPro" id="IPR013785">
    <property type="entry name" value="Aldolase_TIM"/>
</dbReference>
<keyword evidence="3" id="KW-0949">S-adenosyl-L-methionine</keyword>
<dbReference type="Pfam" id="PF04055">
    <property type="entry name" value="Radical_SAM"/>
    <property type="match status" value="1"/>
</dbReference>
<proteinExistence type="predicted"/>
<keyword evidence="2" id="KW-0004">4Fe-4S</keyword>
<evidence type="ECO:0000256" key="6">
    <source>
        <dbReference type="ARBA" id="ARBA00023014"/>
    </source>
</evidence>
<dbReference type="PROSITE" id="PS51918">
    <property type="entry name" value="RADICAL_SAM"/>
    <property type="match status" value="1"/>
</dbReference>
<reference evidence="8 9" key="1">
    <citation type="submission" date="2020-02" db="EMBL/GenBank/DDBJ databases">
        <title>Genomic and physiological characterization of two novel Nitrospinaceae genera.</title>
        <authorList>
            <person name="Mueller A.J."/>
            <person name="Jung M.-Y."/>
            <person name="Strachan C.R."/>
            <person name="Herbold C.W."/>
            <person name="Kirkegaard R.H."/>
            <person name="Daims H."/>
        </authorList>
    </citation>
    <scope>NUCLEOTIDE SEQUENCE [LARGE SCALE GENOMIC DNA]</scope>
    <source>
        <strain evidence="8">EB</strain>
    </source>
</reference>
<dbReference type="Gene3D" id="3.20.20.70">
    <property type="entry name" value="Aldolase class I"/>
    <property type="match status" value="1"/>
</dbReference>
<dbReference type="SMART" id="SM00729">
    <property type="entry name" value="Elp3"/>
    <property type="match status" value="1"/>
</dbReference>
<sequence>MGTIAKENRLMGEMETLPLEEKLIKEPLYPTFPKLDKMVKFGKKLRQCVRIAFSIWGITSSKKPPGPIYAQFGIADPCNHKCVMCGDHPPETHVSETTKSAFYNTPGIMSFEHYKGILDDLHERGTVDIEMVGQGEPMLNKHIVDMVAYAKKKGMYVRIVTNGSRLFAKQAEAFVDLGLDRLQLSLNAGDPETYPKIHVTESPENFKKVIANIRYLTDYKRKVGREAPYTRISFVITSRNCAELDKMVAVVHEMGADEAIFNHTVVHEGSQDLKMSEQQYKDMMASIPAAKELAEKLGVNANLNTFAATPPSYMYEVIKGPQVVPCYVGWYFARVLGNGSVLPCCQCTKPLSEIENADDFGKSWDSDHYNNFRDAARALPEQSEMLSGCECDHCVLRPRNISIHNLLNPFNKIKAGDSEMLYHVSDIFKSRKDDKN</sequence>
<dbReference type="InterPro" id="IPR058240">
    <property type="entry name" value="rSAM_sf"/>
</dbReference>
<evidence type="ECO:0000256" key="2">
    <source>
        <dbReference type="ARBA" id="ARBA00022485"/>
    </source>
</evidence>
<dbReference type="GO" id="GO:0051536">
    <property type="term" value="F:iron-sulfur cluster binding"/>
    <property type="evidence" value="ECO:0007669"/>
    <property type="project" value="UniProtKB-KW"/>
</dbReference>
<keyword evidence="6" id="KW-0411">Iron-sulfur</keyword>
<dbReference type="SFLD" id="SFLDG01387">
    <property type="entry name" value="BtrN-like_SPASM_domain_contain"/>
    <property type="match status" value="1"/>
</dbReference>
<keyword evidence="4" id="KW-0479">Metal-binding</keyword>
<dbReference type="InterPro" id="IPR023885">
    <property type="entry name" value="4Fe4S-binding_SPASM_dom"/>
</dbReference>
<dbReference type="CDD" id="cd01335">
    <property type="entry name" value="Radical_SAM"/>
    <property type="match status" value="1"/>
</dbReference>
<name>A0A7T0BX85_9BACT</name>
<dbReference type="InterPro" id="IPR050377">
    <property type="entry name" value="Radical_SAM_PqqE_MftC-like"/>
</dbReference>
<dbReference type="PANTHER" id="PTHR11228">
    <property type="entry name" value="RADICAL SAM DOMAIN PROTEIN"/>
    <property type="match status" value="1"/>
</dbReference>
<dbReference type="EMBL" id="CP048685">
    <property type="protein sequence ID" value="QPJ62609.1"/>
    <property type="molecule type" value="Genomic_DNA"/>
</dbReference>
<evidence type="ECO:0000256" key="3">
    <source>
        <dbReference type="ARBA" id="ARBA00022691"/>
    </source>
</evidence>
<dbReference type="Pfam" id="PF13186">
    <property type="entry name" value="SPASM"/>
    <property type="match status" value="1"/>
</dbReference>
<evidence type="ECO:0000313" key="9">
    <source>
        <dbReference type="Proteomes" id="UP000594688"/>
    </source>
</evidence>
<dbReference type="PANTHER" id="PTHR11228:SF7">
    <property type="entry name" value="PQQA PEPTIDE CYCLASE"/>
    <property type="match status" value="1"/>
</dbReference>
<dbReference type="SFLD" id="SFLDS00029">
    <property type="entry name" value="Radical_SAM"/>
    <property type="match status" value="1"/>
</dbReference>
<dbReference type="KEGG" id="nli:G3M70_12295"/>
<dbReference type="InterPro" id="IPR007197">
    <property type="entry name" value="rSAM"/>
</dbReference>
<dbReference type="Proteomes" id="UP000594688">
    <property type="component" value="Chromosome"/>
</dbReference>
<keyword evidence="5" id="KW-0408">Iron</keyword>
<accession>A0A7T0BX85</accession>
<gene>
    <name evidence="8" type="ORF">G3M70_12295</name>
</gene>
<feature type="domain" description="Radical SAM core" evidence="7">
    <location>
        <begin position="62"/>
        <end position="300"/>
    </location>
</feature>
<dbReference type="SFLD" id="SFLDG01067">
    <property type="entry name" value="SPASM/twitch_domain_containing"/>
    <property type="match status" value="1"/>
</dbReference>
<dbReference type="SUPFAM" id="SSF102114">
    <property type="entry name" value="Radical SAM enzymes"/>
    <property type="match status" value="1"/>
</dbReference>
<dbReference type="GO" id="GO:0046872">
    <property type="term" value="F:metal ion binding"/>
    <property type="evidence" value="ECO:0007669"/>
    <property type="project" value="UniProtKB-KW"/>
</dbReference>
<dbReference type="AlphaFoldDB" id="A0A7T0BX85"/>
<comment type="cofactor">
    <cofactor evidence="1">
        <name>[4Fe-4S] cluster</name>
        <dbReference type="ChEBI" id="CHEBI:49883"/>
    </cofactor>
</comment>
<evidence type="ECO:0000256" key="5">
    <source>
        <dbReference type="ARBA" id="ARBA00023004"/>
    </source>
</evidence>
<protein>
    <submittedName>
        <fullName evidence="8">Radical SAM protein</fullName>
    </submittedName>
</protein>
<organism evidence="8 9">
    <name type="scientific">Candidatus Nitronauta litoralis</name>
    <dbReference type="NCBI Taxonomy" id="2705533"/>
    <lineage>
        <taxon>Bacteria</taxon>
        <taxon>Pseudomonadati</taxon>
        <taxon>Nitrospinota/Tectimicrobiota group</taxon>
        <taxon>Nitrospinota</taxon>
        <taxon>Nitrospinia</taxon>
        <taxon>Nitrospinales</taxon>
        <taxon>Nitrospinaceae</taxon>
        <taxon>Candidatus Nitronauta</taxon>
    </lineage>
</organism>
<evidence type="ECO:0000256" key="4">
    <source>
        <dbReference type="ARBA" id="ARBA00022723"/>
    </source>
</evidence>
<dbReference type="InterPro" id="IPR006638">
    <property type="entry name" value="Elp3/MiaA/NifB-like_rSAM"/>
</dbReference>
<evidence type="ECO:0000313" key="8">
    <source>
        <dbReference type="EMBL" id="QPJ62609.1"/>
    </source>
</evidence>
<dbReference type="CDD" id="cd21109">
    <property type="entry name" value="SPASM"/>
    <property type="match status" value="1"/>
</dbReference>
<dbReference type="InterPro" id="IPR034391">
    <property type="entry name" value="AdoMet-like_SPASM_containing"/>
</dbReference>
<evidence type="ECO:0000256" key="1">
    <source>
        <dbReference type="ARBA" id="ARBA00001966"/>
    </source>
</evidence>
<dbReference type="GO" id="GO:0003824">
    <property type="term" value="F:catalytic activity"/>
    <property type="evidence" value="ECO:0007669"/>
    <property type="project" value="InterPro"/>
</dbReference>